<accession>A0AAX6GAC3</accession>
<reference evidence="1" key="2">
    <citation type="submission" date="2023-04" db="EMBL/GenBank/DDBJ databases">
        <authorList>
            <person name="Bruccoleri R.E."/>
            <person name="Oakeley E.J."/>
            <person name="Faust A.-M."/>
            <person name="Dessus-Babus S."/>
            <person name="Altorfer M."/>
            <person name="Burckhardt D."/>
            <person name="Oertli M."/>
            <person name="Naumann U."/>
            <person name="Petersen F."/>
            <person name="Wong J."/>
        </authorList>
    </citation>
    <scope>NUCLEOTIDE SEQUENCE</scope>
    <source>
        <strain evidence="1">GSM-AAB239-AS_SAM_17_03QT</strain>
        <tissue evidence="1">Leaf</tissue>
    </source>
</reference>
<evidence type="ECO:0000313" key="2">
    <source>
        <dbReference type="Proteomes" id="UP001140949"/>
    </source>
</evidence>
<evidence type="ECO:0000313" key="1">
    <source>
        <dbReference type="EMBL" id="KAJ6825640.1"/>
    </source>
</evidence>
<sequence length="109" mass="12450">MLNSFTDSYKLGPRIIKGLSTSSMDDNLVSKHLFRACLENLETLNSTSHTFDSYNIYKDPTPADISALEQNEKVENCNYFFMLNDLLELVCCFCGVMQKSIDTIFEYHG</sequence>
<protein>
    <submittedName>
        <fullName evidence="1">Metal-nicotianamine transporter YSL9 isoform X2</fullName>
    </submittedName>
</protein>
<dbReference type="Proteomes" id="UP001140949">
    <property type="component" value="Unassembled WGS sequence"/>
</dbReference>
<proteinExistence type="predicted"/>
<keyword evidence="2" id="KW-1185">Reference proteome</keyword>
<dbReference type="AlphaFoldDB" id="A0AAX6GAC3"/>
<name>A0AAX6GAC3_IRIPA</name>
<organism evidence="1 2">
    <name type="scientific">Iris pallida</name>
    <name type="common">Sweet iris</name>
    <dbReference type="NCBI Taxonomy" id="29817"/>
    <lineage>
        <taxon>Eukaryota</taxon>
        <taxon>Viridiplantae</taxon>
        <taxon>Streptophyta</taxon>
        <taxon>Embryophyta</taxon>
        <taxon>Tracheophyta</taxon>
        <taxon>Spermatophyta</taxon>
        <taxon>Magnoliopsida</taxon>
        <taxon>Liliopsida</taxon>
        <taxon>Asparagales</taxon>
        <taxon>Iridaceae</taxon>
        <taxon>Iridoideae</taxon>
        <taxon>Irideae</taxon>
        <taxon>Iris</taxon>
    </lineage>
</organism>
<comment type="caution">
    <text evidence="1">The sequence shown here is derived from an EMBL/GenBank/DDBJ whole genome shotgun (WGS) entry which is preliminary data.</text>
</comment>
<gene>
    <name evidence="1" type="ORF">M6B38_377375</name>
</gene>
<dbReference type="EMBL" id="JANAVB010021599">
    <property type="protein sequence ID" value="KAJ6825640.1"/>
    <property type="molecule type" value="Genomic_DNA"/>
</dbReference>
<reference evidence="1" key="1">
    <citation type="journal article" date="2023" name="GigaByte">
        <title>Genome assembly of the bearded iris, Iris pallida Lam.</title>
        <authorList>
            <person name="Bruccoleri R.E."/>
            <person name="Oakeley E.J."/>
            <person name="Faust A.M.E."/>
            <person name="Altorfer M."/>
            <person name="Dessus-Babus S."/>
            <person name="Burckhardt D."/>
            <person name="Oertli M."/>
            <person name="Naumann U."/>
            <person name="Petersen F."/>
            <person name="Wong J."/>
        </authorList>
    </citation>
    <scope>NUCLEOTIDE SEQUENCE</scope>
    <source>
        <strain evidence="1">GSM-AAB239-AS_SAM_17_03QT</strain>
    </source>
</reference>